<dbReference type="Gene3D" id="3.40.50.1820">
    <property type="entry name" value="alpha/beta hydrolase"/>
    <property type="match status" value="1"/>
</dbReference>
<dbReference type="Pfam" id="PF01738">
    <property type="entry name" value="DLH"/>
    <property type="match status" value="1"/>
</dbReference>
<proteinExistence type="predicted"/>
<dbReference type="AlphaFoldDB" id="A0AAV9GGB2"/>
<gene>
    <name evidence="2" type="ORF">QBC34DRAFT_305302</name>
</gene>
<evidence type="ECO:0000313" key="3">
    <source>
        <dbReference type="Proteomes" id="UP001321760"/>
    </source>
</evidence>
<protein>
    <submittedName>
        <fullName evidence="2">Protein AIM2</fullName>
    </submittedName>
</protein>
<evidence type="ECO:0000259" key="1">
    <source>
        <dbReference type="Pfam" id="PF01738"/>
    </source>
</evidence>
<keyword evidence="3" id="KW-1185">Reference proteome</keyword>
<dbReference type="GO" id="GO:0016787">
    <property type="term" value="F:hydrolase activity"/>
    <property type="evidence" value="ECO:0007669"/>
    <property type="project" value="InterPro"/>
</dbReference>
<comment type="caution">
    <text evidence="2">The sequence shown here is derived from an EMBL/GenBank/DDBJ whole genome shotgun (WGS) entry which is preliminary data.</text>
</comment>
<dbReference type="SUPFAM" id="SSF53474">
    <property type="entry name" value="alpha/beta-Hydrolases"/>
    <property type="match status" value="1"/>
</dbReference>
<reference evidence="2" key="1">
    <citation type="journal article" date="2023" name="Mol. Phylogenet. Evol.">
        <title>Genome-scale phylogeny and comparative genomics of the fungal order Sordariales.</title>
        <authorList>
            <person name="Hensen N."/>
            <person name="Bonometti L."/>
            <person name="Westerberg I."/>
            <person name="Brannstrom I.O."/>
            <person name="Guillou S."/>
            <person name="Cros-Aarteil S."/>
            <person name="Calhoun S."/>
            <person name="Haridas S."/>
            <person name="Kuo A."/>
            <person name="Mondo S."/>
            <person name="Pangilinan J."/>
            <person name="Riley R."/>
            <person name="LaButti K."/>
            <person name="Andreopoulos B."/>
            <person name="Lipzen A."/>
            <person name="Chen C."/>
            <person name="Yan M."/>
            <person name="Daum C."/>
            <person name="Ng V."/>
            <person name="Clum A."/>
            <person name="Steindorff A."/>
            <person name="Ohm R.A."/>
            <person name="Martin F."/>
            <person name="Silar P."/>
            <person name="Natvig D.O."/>
            <person name="Lalanne C."/>
            <person name="Gautier V."/>
            <person name="Ament-Velasquez S.L."/>
            <person name="Kruys A."/>
            <person name="Hutchinson M.I."/>
            <person name="Powell A.J."/>
            <person name="Barry K."/>
            <person name="Miller A.N."/>
            <person name="Grigoriev I.V."/>
            <person name="Debuchy R."/>
            <person name="Gladieux P."/>
            <person name="Hiltunen Thoren M."/>
            <person name="Johannesson H."/>
        </authorList>
    </citation>
    <scope>NUCLEOTIDE SEQUENCE</scope>
    <source>
        <strain evidence="2">PSN243</strain>
    </source>
</reference>
<sequence>MAGYCRDCFTGTVETDGTHLGSEQELHGRPTYVSTPSADVQPLGTIVIIPDAFGWTFPNTRSLADSYARRVPCTVLLPDFMNGNALPARTLTLMDYQPPPSDFRITRLLKRTWSILQVIPSLVRYLLTCRHALAQPRILSYLRSVRTSTAPAPSKLGVVGFCWGGLYAVELTHDAPENKVVVGGEEVDLVDCAFTAHPSLLTIPGDIEKVVKPLSVANGDDDSFMGRKGMVKLNDILDAKNGAAGEEVHEVVVFPGAEHGFGVRRDWRDALQKECRDKCEDQAVAWFRRQFAASQE</sequence>
<dbReference type="InterPro" id="IPR002925">
    <property type="entry name" value="Dienelactn_hydro"/>
</dbReference>
<dbReference type="EMBL" id="MU865958">
    <property type="protein sequence ID" value="KAK4446317.1"/>
    <property type="molecule type" value="Genomic_DNA"/>
</dbReference>
<dbReference type="PANTHER" id="PTHR17630:SF105">
    <property type="entry name" value="DIENELACTONE HYDROLASE FAMILY PROTEIN (AFU_ORTHOLOGUE AFUA_4G08790)"/>
    <property type="match status" value="1"/>
</dbReference>
<dbReference type="Proteomes" id="UP001321760">
    <property type="component" value="Unassembled WGS sequence"/>
</dbReference>
<reference evidence="2" key="2">
    <citation type="submission" date="2023-05" db="EMBL/GenBank/DDBJ databases">
        <authorList>
            <consortium name="Lawrence Berkeley National Laboratory"/>
            <person name="Steindorff A."/>
            <person name="Hensen N."/>
            <person name="Bonometti L."/>
            <person name="Westerberg I."/>
            <person name="Brannstrom I.O."/>
            <person name="Guillou S."/>
            <person name="Cros-Aarteil S."/>
            <person name="Calhoun S."/>
            <person name="Haridas S."/>
            <person name="Kuo A."/>
            <person name="Mondo S."/>
            <person name="Pangilinan J."/>
            <person name="Riley R."/>
            <person name="Labutti K."/>
            <person name="Andreopoulos B."/>
            <person name="Lipzen A."/>
            <person name="Chen C."/>
            <person name="Yanf M."/>
            <person name="Daum C."/>
            <person name="Ng V."/>
            <person name="Clum A."/>
            <person name="Ohm R."/>
            <person name="Martin F."/>
            <person name="Silar P."/>
            <person name="Natvig D."/>
            <person name="Lalanne C."/>
            <person name="Gautier V."/>
            <person name="Ament-Velasquez S.L."/>
            <person name="Kruys A."/>
            <person name="Hutchinson M.I."/>
            <person name="Powell A.J."/>
            <person name="Barry K."/>
            <person name="Miller A.N."/>
            <person name="Grigoriev I.V."/>
            <person name="Debuchy R."/>
            <person name="Gladieux P."/>
            <person name="Thoren M.H."/>
            <person name="Johannesson H."/>
        </authorList>
    </citation>
    <scope>NUCLEOTIDE SEQUENCE</scope>
    <source>
        <strain evidence="2">PSN243</strain>
    </source>
</reference>
<evidence type="ECO:0000313" key="2">
    <source>
        <dbReference type="EMBL" id="KAK4446317.1"/>
    </source>
</evidence>
<organism evidence="2 3">
    <name type="scientific">Podospora aff. communis PSN243</name>
    <dbReference type="NCBI Taxonomy" id="3040156"/>
    <lineage>
        <taxon>Eukaryota</taxon>
        <taxon>Fungi</taxon>
        <taxon>Dikarya</taxon>
        <taxon>Ascomycota</taxon>
        <taxon>Pezizomycotina</taxon>
        <taxon>Sordariomycetes</taxon>
        <taxon>Sordariomycetidae</taxon>
        <taxon>Sordariales</taxon>
        <taxon>Podosporaceae</taxon>
        <taxon>Podospora</taxon>
    </lineage>
</organism>
<dbReference type="InterPro" id="IPR029058">
    <property type="entry name" value="AB_hydrolase_fold"/>
</dbReference>
<feature type="domain" description="Dienelactone hydrolase" evidence="1">
    <location>
        <begin position="31"/>
        <end position="289"/>
    </location>
</feature>
<name>A0AAV9GGB2_9PEZI</name>
<dbReference type="PANTHER" id="PTHR17630">
    <property type="entry name" value="DIENELACTONE HYDROLASE"/>
    <property type="match status" value="1"/>
</dbReference>
<accession>A0AAV9GGB2</accession>